<comment type="similarity">
    <text evidence="8">Belongs to the DyP-type peroxidase family.</text>
</comment>
<dbReference type="AlphaFoldDB" id="A0A1M6YRZ1"/>
<keyword evidence="2 12" id="KW-0575">Peroxidase</keyword>
<sequence>MTPGGPPLKRRALLVGGAAVLAGGGAALGAGLAARDDPVAAAPASFGAETVPFHGDHQPGIETHPVQAHAAFVALDLRPGSGTADVRRLLRLLTDDAERLMAGRVPLGAADPELPARPARLTVTVGFGPGLFDAIGRPDQCPPIIRQLPEFRTDRLDPRWCGGDLLLQVCSDDAVPLSYALRRLVRDARSVTTVRWTQRGFNPARGAEPEGTTPRNLMGQRDGSANPVPGTPEFEQAVWVREGPDWLVGGSMLVLRRIRMELETWDDFGRAGKEMVVARTLDTGAPVTGGLETDDVDPRMVDGRGIPIAAARSHVLQATARTEGEKMFRRGYSFDDGPTTDGLPDAGLLFAAYQADIATAFVPVQTRLAESDLLNEWITHIGSATFAVPRGARPGEFIGQGLLGT</sequence>
<evidence type="ECO:0000256" key="2">
    <source>
        <dbReference type="ARBA" id="ARBA00022559"/>
    </source>
</evidence>
<evidence type="ECO:0000256" key="6">
    <source>
        <dbReference type="ARBA" id="ARBA00023002"/>
    </source>
</evidence>
<dbReference type="STRING" id="1848.SAMN05443637_12127"/>
<evidence type="ECO:0000256" key="5">
    <source>
        <dbReference type="ARBA" id="ARBA00022729"/>
    </source>
</evidence>
<protein>
    <submittedName>
        <fullName evidence="12">Dye decolorizing peroxidase</fullName>
    </submittedName>
</protein>
<evidence type="ECO:0000256" key="1">
    <source>
        <dbReference type="ARBA" id="ARBA00001970"/>
    </source>
</evidence>
<evidence type="ECO:0000259" key="10">
    <source>
        <dbReference type="Pfam" id="PF04261"/>
    </source>
</evidence>
<dbReference type="Pfam" id="PF20628">
    <property type="entry name" value="Dyp_perox_C"/>
    <property type="match status" value="1"/>
</dbReference>
<evidence type="ECO:0000256" key="7">
    <source>
        <dbReference type="ARBA" id="ARBA00023004"/>
    </source>
</evidence>
<evidence type="ECO:0000256" key="4">
    <source>
        <dbReference type="ARBA" id="ARBA00022723"/>
    </source>
</evidence>
<dbReference type="InterPro" id="IPR011008">
    <property type="entry name" value="Dimeric_a/b-barrel"/>
</dbReference>
<reference evidence="12 13" key="1">
    <citation type="submission" date="2016-11" db="EMBL/GenBank/DDBJ databases">
        <authorList>
            <person name="Jaros S."/>
            <person name="Januszkiewicz K."/>
            <person name="Wedrychowicz H."/>
        </authorList>
    </citation>
    <scope>NUCLEOTIDE SEQUENCE [LARGE SCALE GENOMIC DNA]</scope>
    <source>
        <strain evidence="12 13">DSM 43832</strain>
    </source>
</reference>
<dbReference type="GO" id="GO:0005829">
    <property type="term" value="C:cytosol"/>
    <property type="evidence" value="ECO:0007669"/>
    <property type="project" value="TreeGrafter"/>
</dbReference>
<evidence type="ECO:0000256" key="3">
    <source>
        <dbReference type="ARBA" id="ARBA00022617"/>
    </source>
</evidence>
<dbReference type="PROSITE" id="PS51404">
    <property type="entry name" value="DYP_PEROXIDASE"/>
    <property type="match status" value="1"/>
</dbReference>
<dbReference type="InterPro" id="IPR048327">
    <property type="entry name" value="Dyp_perox_N"/>
</dbReference>
<dbReference type="NCBIfam" id="TIGR01413">
    <property type="entry name" value="Dyp_perox_fam"/>
    <property type="match status" value="1"/>
</dbReference>
<proteinExistence type="inferred from homology"/>
<dbReference type="PROSITE" id="PS51318">
    <property type="entry name" value="TAT"/>
    <property type="match status" value="1"/>
</dbReference>
<evidence type="ECO:0000256" key="9">
    <source>
        <dbReference type="SAM" id="MobiDB-lite"/>
    </source>
</evidence>
<keyword evidence="3" id="KW-0349">Heme</keyword>
<evidence type="ECO:0000313" key="13">
    <source>
        <dbReference type="Proteomes" id="UP000184363"/>
    </source>
</evidence>
<organism evidence="12 13">
    <name type="scientific">Pseudonocardia thermophila</name>
    <dbReference type="NCBI Taxonomy" id="1848"/>
    <lineage>
        <taxon>Bacteria</taxon>
        <taxon>Bacillati</taxon>
        <taxon>Actinomycetota</taxon>
        <taxon>Actinomycetes</taxon>
        <taxon>Pseudonocardiales</taxon>
        <taxon>Pseudonocardiaceae</taxon>
        <taxon>Pseudonocardia</taxon>
    </lineage>
</organism>
<keyword evidence="7" id="KW-0408">Iron</keyword>
<feature type="domain" description="Dyp-type peroxidase C-terminal" evidence="11">
    <location>
        <begin position="213"/>
        <end position="391"/>
    </location>
</feature>
<evidence type="ECO:0000256" key="8">
    <source>
        <dbReference type="ARBA" id="ARBA00025737"/>
    </source>
</evidence>
<dbReference type="GO" id="GO:0020037">
    <property type="term" value="F:heme binding"/>
    <property type="evidence" value="ECO:0007669"/>
    <property type="project" value="InterPro"/>
</dbReference>
<dbReference type="InterPro" id="IPR048328">
    <property type="entry name" value="Dyp_perox_C"/>
</dbReference>
<name>A0A1M6YRZ1_PSETH</name>
<keyword evidence="13" id="KW-1185">Reference proteome</keyword>
<feature type="region of interest" description="Disordered" evidence="9">
    <location>
        <begin position="201"/>
        <end position="222"/>
    </location>
</feature>
<comment type="cofactor">
    <cofactor evidence="1">
        <name>heme b</name>
        <dbReference type="ChEBI" id="CHEBI:60344"/>
    </cofactor>
</comment>
<keyword evidence="4" id="KW-0479">Metal-binding</keyword>
<dbReference type="PANTHER" id="PTHR30521:SF4">
    <property type="entry name" value="DEFERROCHELATASE"/>
    <property type="match status" value="1"/>
</dbReference>
<dbReference type="OrthoDB" id="9781066at2"/>
<dbReference type="GO" id="GO:0046872">
    <property type="term" value="F:metal ion binding"/>
    <property type="evidence" value="ECO:0007669"/>
    <property type="project" value="UniProtKB-KW"/>
</dbReference>
<dbReference type="PANTHER" id="PTHR30521">
    <property type="entry name" value="DEFERROCHELATASE/PEROXIDASE"/>
    <property type="match status" value="1"/>
</dbReference>
<dbReference type="SUPFAM" id="SSF54909">
    <property type="entry name" value="Dimeric alpha+beta barrel"/>
    <property type="match status" value="1"/>
</dbReference>
<gene>
    <name evidence="12" type="ORF">SAMN05443637_12127</name>
</gene>
<dbReference type="InterPro" id="IPR006314">
    <property type="entry name" value="Dyp_peroxidase"/>
</dbReference>
<dbReference type="RefSeq" id="WP_073459549.1">
    <property type="nucleotide sequence ID" value="NZ_FRAP01000021.1"/>
</dbReference>
<dbReference type="InterPro" id="IPR006311">
    <property type="entry name" value="TAT_signal"/>
</dbReference>
<dbReference type="GO" id="GO:0004601">
    <property type="term" value="F:peroxidase activity"/>
    <property type="evidence" value="ECO:0007669"/>
    <property type="project" value="UniProtKB-KW"/>
</dbReference>
<keyword evidence="6" id="KW-0560">Oxidoreductase</keyword>
<accession>A0A1M6YRZ1</accession>
<dbReference type="EMBL" id="FRAP01000021">
    <property type="protein sequence ID" value="SHL21018.1"/>
    <property type="molecule type" value="Genomic_DNA"/>
</dbReference>
<dbReference type="Pfam" id="PF04261">
    <property type="entry name" value="Dyp_perox_N"/>
    <property type="match status" value="1"/>
</dbReference>
<feature type="domain" description="Dyp-type peroxidase N-terminal" evidence="10">
    <location>
        <begin position="58"/>
        <end position="202"/>
    </location>
</feature>
<evidence type="ECO:0000259" key="11">
    <source>
        <dbReference type="Pfam" id="PF20628"/>
    </source>
</evidence>
<evidence type="ECO:0000313" key="12">
    <source>
        <dbReference type="EMBL" id="SHL21018.1"/>
    </source>
</evidence>
<dbReference type="Proteomes" id="UP000184363">
    <property type="component" value="Unassembled WGS sequence"/>
</dbReference>
<keyword evidence="5" id="KW-0732">Signal</keyword>